<dbReference type="RefSeq" id="WP_378168633.1">
    <property type="nucleotide sequence ID" value="NZ_JBHSBU010000004.1"/>
</dbReference>
<evidence type="ECO:0000313" key="2">
    <source>
        <dbReference type="Proteomes" id="UP001595791"/>
    </source>
</evidence>
<keyword evidence="2" id="KW-1185">Reference proteome</keyword>
<protein>
    <recommendedName>
        <fullName evidence="3">Lysidine-tRNA(Ile) synthetase C-terminal domain-containing protein</fullName>
    </recommendedName>
</protein>
<dbReference type="EMBL" id="JBHSBU010000004">
    <property type="protein sequence ID" value="MFC4161942.1"/>
    <property type="molecule type" value="Genomic_DNA"/>
</dbReference>
<proteinExistence type="predicted"/>
<accession>A0ABV8MUJ0</accession>
<evidence type="ECO:0008006" key="3">
    <source>
        <dbReference type="Google" id="ProtNLM"/>
    </source>
</evidence>
<sequence length="159" mass="17686">MAPQHWWIDVRDREADNPSPRGLRAATSPMAYARASPELRAGRYLVTLWDHRLLLIDAVRDKPGDRGGVVLDLTELAGEPAIFLPNAGGEIVTRVHLREAAPDNTPMAKRQWRAELPVFEVSRPQPGEQLVMRGRAWKILKLADDGDDGVIRSAWVAPA</sequence>
<comment type="caution">
    <text evidence="1">The sequence shown here is derived from an EMBL/GenBank/DDBJ whole genome shotgun (WGS) entry which is preliminary data.</text>
</comment>
<organism evidence="1 2">
    <name type="scientific">Chitinimonas lacunae</name>
    <dbReference type="NCBI Taxonomy" id="1963018"/>
    <lineage>
        <taxon>Bacteria</taxon>
        <taxon>Pseudomonadati</taxon>
        <taxon>Pseudomonadota</taxon>
        <taxon>Betaproteobacteria</taxon>
        <taxon>Neisseriales</taxon>
        <taxon>Chitinibacteraceae</taxon>
        <taxon>Chitinimonas</taxon>
    </lineage>
</organism>
<reference evidence="2" key="1">
    <citation type="journal article" date="2019" name="Int. J. Syst. Evol. Microbiol.">
        <title>The Global Catalogue of Microorganisms (GCM) 10K type strain sequencing project: providing services to taxonomists for standard genome sequencing and annotation.</title>
        <authorList>
            <consortium name="The Broad Institute Genomics Platform"/>
            <consortium name="The Broad Institute Genome Sequencing Center for Infectious Disease"/>
            <person name="Wu L."/>
            <person name="Ma J."/>
        </authorList>
    </citation>
    <scope>NUCLEOTIDE SEQUENCE [LARGE SCALE GENOMIC DNA]</scope>
    <source>
        <strain evidence="2">LMG 29894</strain>
    </source>
</reference>
<evidence type="ECO:0000313" key="1">
    <source>
        <dbReference type="EMBL" id="MFC4161942.1"/>
    </source>
</evidence>
<gene>
    <name evidence="1" type="ORF">ACFOW7_21640</name>
</gene>
<dbReference type="Proteomes" id="UP001595791">
    <property type="component" value="Unassembled WGS sequence"/>
</dbReference>
<name>A0ABV8MUJ0_9NEIS</name>